<dbReference type="Pfam" id="PF00697">
    <property type="entry name" value="PRAI"/>
    <property type="match status" value="1"/>
</dbReference>
<evidence type="ECO:0000259" key="10">
    <source>
        <dbReference type="Pfam" id="PF00697"/>
    </source>
</evidence>
<evidence type="ECO:0000256" key="6">
    <source>
        <dbReference type="ARBA" id="ARBA00022822"/>
    </source>
</evidence>
<dbReference type="PANTHER" id="PTHR42894">
    <property type="entry name" value="N-(5'-PHOSPHORIBOSYL)ANTHRANILATE ISOMERASE"/>
    <property type="match status" value="1"/>
</dbReference>
<dbReference type="STRING" id="1618570.UT08_C0001G0097"/>
<feature type="domain" description="N-(5'phosphoribosyl) anthranilate isomerase (PRAI)" evidence="10">
    <location>
        <begin position="8"/>
        <end position="213"/>
    </location>
</feature>
<evidence type="ECO:0000313" key="12">
    <source>
        <dbReference type="Proteomes" id="UP000034081"/>
    </source>
</evidence>
<comment type="similarity">
    <text evidence="9">Belongs to the TrpF family.</text>
</comment>
<keyword evidence="5 9" id="KW-0028">Amino-acid biosynthesis</keyword>
<protein>
    <recommendedName>
        <fullName evidence="4 9">N-(5'-phosphoribosyl)anthranilate isomerase</fullName>
        <shortName evidence="9">PRAI</shortName>
        <ecNumber evidence="3 9">5.3.1.24</ecNumber>
    </recommendedName>
</protein>
<keyword evidence="6 9" id="KW-0822">Tryptophan biosynthesis</keyword>
<evidence type="ECO:0000256" key="1">
    <source>
        <dbReference type="ARBA" id="ARBA00001164"/>
    </source>
</evidence>
<dbReference type="InterPro" id="IPR044643">
    <property type="entry name" value="TrpF_fam"/>
</dbReference>
<dbReference type="CDD" id="cd00405">
    <property type="entry name" value="PRAI"/>
    <property type="match status" value="1"/>
</dbReference>
<dbReference type="InterPro" id="IPR001240">
    <property type="entry name" value="PRAI_dom"/>
</dbReference>
<organism evidence="11 12">
    <name type="scientific">Candidatus Woesebacteria bacterium GW2011_GWB1_38_8</name>
    <dbReference type="NCBI Taxonomy" id="1618570"/>
    <lineage>
        <taxon>Bacteria</taxon>
        <taxon>Candidatus Woeseibacteriota</taxon>
    </lineage>
</organism>
<gene>
    <name evidence="9" type="primary">trpF</name>
    <name evidence="11" type="ORF">UT08_C0001G0097</name>
</gene>
<dbReference type="SUPFAM" id="SSF51366">
    <property type="entry name" value="Ribulose-phoshate binding barrel"/>
    <property type="match status" value="1"/>
</dbReference>
<dbReference type="HAMAP" id="MF_00135">
    <property type="entry name" value="PRAI"/>
    <property type="match status" value="1"/>
</dbReference>
<dbReference type="Gene3D" id="3.20.20.70">
    <property type="entry name" value="Aldolase class I"/>
    <property type="match status" value="1"/>
</dbReference>
<name>A0A0G0PAA9_9BACT</name>
<dbReference type="InterPro" id="IPR013785">
    <property type="entry name" value="Aldolase_TIM"/>
</dbReference>
<dbReference type="GO" id="GO:0004640">
    <property type="term" value="F:phosphoribosylanthranilate isomerase activity"/>
    <property type="evidence" value="ECO:0007669"/>
    <property type="project" value="UniProtKB-UniRule"/>
</dbReference>
<evidence type="ECO:0000256" key="2">
    <source>
        <dbReference type="ARBA" id="ARBA00004664"/>
    </source>
</evidence>
<evidence type="ECO:0000256" key="8">
    <source>
        <dbReference type="ARBA" id="ARBA00023235"/>
    </source>
</evidence>
<evidence type="ECO:0000256" key="4">
    <source>
        <dbReference type="ARBA" id="ARBA00022272"/>
    </source>
</evidence>
<evidence type="ECO:0000256" key="3">
    <source>
        <dbReference type="ARBA" id="ARBA00012572"/>
    </source>
</evidence>
<dbReference type="EMBL" id="LBVL01000001">
    <property type="protein sequence ID" value="KKQ86231.1"/>
    <property type="molecule type" value="Genomic_DNA"/>
</dbReference>
<accession>A0A0G0PAA9</accession>
<keyword evidence="7 9" id="KW-0057">Aromatic amino acid biosynthesis</keyword>
<evidence type="ECO:0000256" key="9">
    <source>
        <dbReference type="HAMAP-Rule" id="MF_00135"/>
    </source>
</evidence>
<keyword evidence="8 9" id="KW-0413">Isomerase</keyword>
<sequence>MIVQIYEINNVAEALKMAEMGVDHIGVVVGDGSYDVEIKSYKAREIFLALPQDKNGVALFLTSDIDSIIRMVKEAEPDILQLAAPPENILPSQIEDIRTAIPNLPIMRTIPVGGEESVAAAMVYDGVCDFLLLDSKDPKSGQIGVTGRTHEWGISRKIVETVRTKVILAGGLGPENVIEAIKTVRPYGVDSKTKTDRIGGKGKDLIKVKRFVDLAKSVDKLEAKT</sequence>
<comment type="caution">
    <text evidence="11">The sequence shown here is derived from an EMBL/GenBank/DDBJ whole genome shotgun (WGS) entry which is preliminary data.</text>
</comment>
<comment type="pathway">
    <text evidence="2 9">Amino-acid biosynthesis; L-tryptophan biosynthesis; L-tryptophan from chorismate: step 3/5.</text>
</comment>
<dbReference type="PANTHER" id="PTHR42894:SF1">
    <property type="entry name" value="N-(5'-PHOSPHORIBOSYL)ANTHRANILATE ISOMERASE"/>
    <property type="match status" value="1"/>
</dbReference>
<evidence type="ECO:0000256" key="5">
    <source>
        <dbReference type="ARBA" id="ARBA00022605"/>
    </source>
</evidence>
<dbReference type="Proteomes" id="UP000034081">
    <property type="component" value="Unassembled WGS sequence"/>
</dbReference>
<dbReference type="GO" id="GO:0000162">
    <property type="term" value="P:L-tryptophan biosynthetic process"/>
    <property type="evidence" value="ECO:0007669"/>
    <property type="project" value="UniProtKB-UniRule"/>
</dbReference>
<dbReference type="UniPathway" id="UPA00035">
    <property type="reaction ID" value="UER00042"/>
</dbReference>
<evidence type="ECO:0000256" key="7">
    <source>
        <dbReference type="ARBA" id="ARBA00023141"/>
    </source>
</evidence>
<comment type="catalytic activity">
    <reaction evidence="1 9">
        <text>N-(5-phospho-beta-D-ribosyl)anthranilate = 1-(2-carboxyphenylamino)-1-deoxy-D-ribulose 5-phosphate</text>
        <dbReference type="Rhea" id="RHEA:21540"/>
        <dbReference type="ChEBI" id="CHEBI:18277"/>
        <dbReference type="ChEBI" id="CHEBI:58613"/>
        <dbReference type="EC" id="5.3.1.24"/>
    </reaction>
</comment>
<dbReference type="AlphaFoldDB" id="A0A0G0PAA9"/>
<reference evidence="11 12" key="1">
    <citation type="journal article" date="2015" name="Nature">
        <title>rRNA introns, odd ribosomes, and small enigmatic genomes across a large radiation of phyla.</title>
        <authorList>
            <person name="Brown C.T."/>
            <person name="Hug L.A."/>
            <person name="Thomas B.C."/>
            <person name="Sharon I."/>
            <person name="Castelle C.J."/>
            <person name="Singh A."/>
            <person name="Wilkins M.J."/>
            <person name="Williams K.H."/>
            <person name="Banfield J.F."/>
        </authorList>
    </citation>
    <scope>NUCLEOTIDE SEQUENCE [LARGE SCALE GENOMIC DNA]</scope>
</reference>
<evidence type="ECO:0000313" key="11">
    <source>
        <dbReference type="EMBL" id="KKQ86231.1"/>
    </source>
</evidence>
<dbReference type="InterPro" id="IPR011060">
    <property type="entry name" value="RibuloseP-bd_barrel"/>
</dbReference>
<proteinExistence type="inferred from homology"/>
<dbReference type="EC" id="5.3.1.24" evidence="3 9"/>